<proteinExistence type="predicted"/>
<dbReference type="AlphaFoldDB" id="C4LDQ8"/>
<evidence type="ECO:0000313" key="2">
    <source>
        <dbReference type="EMBL" id="ACQ94669.1"/>
    </source>
</evidence>
<dbReference type="PROSITE" id="PS51257">
    <property type="entry name" value="PROKAR_LIPOPROTEIN"/>
    <property type="match status" value="1"/>
</dbReference>
<evidence type="ECO:0000313" key="3">
    <source>
        <dbReference type="Proteomes" id="UP000009073"/>
    </source>
</evidence>
<dbReference type="KEGG" id="tau:Tola_3080"/>
<dbReference type="Pfam" id="PF07603">
    <property type="entry name" value="Lcl_C"/>
    <property type="match status" value="1"/>
</dbReference>
<organism evidence="2 3">
    <name type="scientific">Tolumonas auensis (strain DSM 9187 / NBRC 110442 / TA 4)</name>
    <dbReference type="NCBI Taxonomy" id="595494"/>
    <lineage>
        <taxon>Bacteria</taxon>
        <taxon>Pseudomonadati</taxon>
        <taxon>Pseudomonadota</taxon>
        <taxon>Gammaproteobacteria</taxon>
        <taxon>Aeromonadales</taxon>
        <taxon>Aeromonadaceae</taxon>
        <taxon>Tolumonas</taxon>
    </lineage>
</organism>
<accession>C4LDQ8</accession>
<name>C4LDQ8_TOLAT</name>
<feature type="domain" description="Lcl C-terminal" evidence="1">
    <location>
        <begin position="96"/>
        <end position="240"/>
    </location>
</feature>
<sequence length="243" mass="26721">MTRYGLLLAGLSCISLSGCGDNAAKPQIERNDTGITSCADNQHTRLQCPVTGFPGQHESGRDMTDANDNDGHAGFSFTKLDKDGHDLSSDAKEWSCVRDNVTGLIWEIKTTSGLQNKDSTYTWYQENQKINAGFVGIKNGGHCEGSDCDTSGYVSALNQQGLCDYHDWRMPNVDELSSITNLNESAPAIDTRYFPETVAAAYWTSVPVATLPANAWDVYFKGGGSDWDNKQNLLHVRLVRERK</sequence>
<dbReference type="InterPro" id="IPR011460">
    <property type="entry name" value="Lcl_C"/>
</dbReference>
<dbReference type="EMBL" id="CP001616">
    <property type="protein sequence ID" value="ACQ94669.1"/>
    <property type="molecule type" value="Genomic_DNA"/>
</dbReference>
<reference evidence="3" key="1">
    <citation type="submission" date="2009-05" db="EMBL/GenBank/DDBJ databases">
        <title>Complete sequence of Tolumonas auensis DSM 9187.</title>
        <authorList>
            <consortium name="US DOE Joint Genome Institute"/>
            <person name="Lucas S."/>
            <person name="Copeland A."/>
            <person name="Lapidus A."/>
            <person name="Glavina del Rio T."/>
            <person name="Tice H."/>
            <person name="Bruce D."/>
            <person name="Goodwin L."/>
            <person name="Pitluck S."/>
            <person name="Chertkov O."/>
            <person name="Brettin T."/>
            <person name="Detter J.C."/>
            <person name="Han C."/>
            <person name="Larimer F."/>
            <person name="Land M."/>
            <person name="Hauser L."/>
            <person name="Kyrpides N."/>
            <person name="Mikhailova N."/>
            <person name="Spring S."/>
            <person name="Beller H."/>
        </authorList>
    </citation>
    <scope>NUCLEOTIDE SEQUENCE [LARGE SCALE GENOMIC DNA]</scope>
    <source>
        <strain evidence="3">DSM 9187 / TA4</strain>
    </source>
</reference>
<dbReference type="PANTHER" id="PTHR35812:SF1">
    <property type="entry name" value="LIPOPROTEIN"/>
    <property type="match status" value="1"/>
</dbReference>
<evidence type="ECO:0000259" key="1">
    <source>
        <dbReference type="Pfam" id="PF07603"/>
    </source>
</evidence>
<dbReference type="HOGENOM" id="CLU_073079_0_0_6"/>
<dbReference type="Proteomes" id="UP000009073">
    <property type="component" value="Chromosome"/>
</dbReference>
<dbReference type="STRING" id="595494.Tola_3080"/>
<reference evidence="2 3" key="2">
    <citation type="journal article" date="2011" name="Stand. Genomic Sci.">
        <title>Complete genome sequence of Tolumonas auensis type strain (TA 4).</title>
        <authorList>
            <person name="Chertkov O."/>
            <person name="Copeland A."/>
            <person name="Lucas S."/>
            <person name="Lapidus A."/>
            <person name="Berry K.W."/>
            <person name="Detter J.C."/>
            <person name="Del Rio T.G."/>
            <person name="Hammon N."/>
            <person name="Dalin E."/>
            <person name="Tice H."/>
            <person name="Pitluck S."/>
            <person name="Richardson P."/>
            <person name="Bruce D."/>
            <person name="Goodwin L."/>
            <person name="Han C."/>
            <person name="Tapia R."/>
            <person name="Saunders E."/>
            <person name="Schmutz J."/>
            <person name="Brettin T."/>
            <person name="Larimer F."/>
            <person name="Land M."/>
            <person name="Hauser L."/>
            <person name="Spring S."/>
            <person name="Rohde M."/>
            <person name="Kyrpides N.C."/>
            <person name="Ivanova N."/>
            <person name="Goker M."/>
            <person name="Beller H.R."/>
            <person name="Klenk H.P."/>
            <person name="Woyke T."/>
        </authorList>
    </citation>
    <scope>NUCLEOTIDE SEQUENCE [LARGE SCALE GENOMIC DNA]</scope>
    <source>
        <strain evidence="3">DSM 9187 / TA4</strain>
    </source>
</reference>
<gene>
    <name evidence="2" type="ordered locus">Tola_3080</name>
</gene>
<dbReference type="eggNOG" id="COG5492">
    <property type="taxonomic scope" value="Bacteria"/>
</dbReference>
<keyword evidence="3" id="KW-1185">Reference proteome</keyword>
<protein>
    <recommendedName>
        <fullName evidence="1">Lcl C-terminal domain-containing protein</fullName>
    </recommendedName>
</protein>
<dbReference type="PANTHER" id="PTHR35812">
    <property type="entry name" value="LIPOPROTEIN"/>
    <property type="match status" value="1"/>
</dbReference>